<dbReference type="GeneID" id="14924644"/>
<organism evidence="10 11">
    <name type="scientific">Acanthamoeba castellanii (strain ATCC 30010 / Neff)</name>
    <dbReference type="NCBI Taxonomy" id="1257118"/>
    <lineage>
        <taxon>Eukaryota</taxon>
        <taxon>Amoebozoa</taxon>
        <taxon>Discosea</taxon>
        <taxon>Longamoebia</taxon>
        <taxon>Centramoebida</taxon>
        <taxon>Acanthamoebidae</taxon>
        <taxon>Acanthamoeba</taxon>
    </lineage>
</organism>
<feature type="compositionally biased region" description="Basic and acidic residues" evidence="7">
    <location>
        <begin position="683"/>
        <end position="703"/>
    </location>
</feature>
<gene>
    <name evidence="10" type="ORF">ACA1_072950</name>
</gene>
<dbReference type="SUPFAM" id="SSF63411">
    <property type="entry name" value="LuxS/MPP-like metallohydrolase"/>
    <property type="match status" value="3"/>
</dbReference>
<sequence length="1342" mass="151309">MEAQRQSPASGLLSKLGDLRVANGSKGNTGSAPPYDEIVANLDNILPHWDRIKTGTLPNGLRYYIQPNTTPPNTFDAYLRVHVGSLAEEEDQQGIAHYVEHLVFMGTDAYPDAETMRKLFATWGMSFGGDTNAYTDFRSTVYTFHAPTHTQSQGAEKKEGGDVTEDNVYKVLFALHQLAFKALFPKEAVDSERGPILSEAQISNSIGYRVEYQEYQQIHADNLLSKRFPIGLVEQIKKWGPDDLRRFYRKWYRPDLMTLYIVGDVDHAQVQNHIESLFGKEVSEGETPKVPEHELLHQFSLTINHLFPLTNQRTVRDMRTEIICYVLMSTLEARVYALEQTYESPVFTSIEWSFFNSHSDNCSVSSLCMFARPTTWKEAIKCGVQEMVRMAKYGVTSHELERYMAALIKEAHQDAEGQDTLKSSDLIEDLVDDTLLESVLVSPKDDYELVRRLAPTVTLVEVNHLARQTFCQTLRVANLLRDEDVMAWEEEEQQKNGPADAEGFASSLEIIEKSRGISVFVTCPTLYSPDEETPVKANGGKDDEEEGEDDEEEDGDMDEEEDGEDDEEDDDDEDDEEEDEEDSTPEECQAKHQHKFIHSRTAQLVEKEVKENQKSDKEGGQTERKKIPFRVTKEEIRQVIEQSMQGVEAPKDIEVPQDLIADDVIQRKLDELKPTWVPVTYDTTKRDTLDELQKQIDSAKEQSDEANGGMETENKKTKAKKPTQEESEDDDDDEEDEDGEMDEEDEGDSDEDDDDDDEEDDDEDEGQQNVAAEAADEARRKRRKAEPDTTPRLIHKPSGIVLLELSNGIRVNYLYSAYFQKRCAIRITSVGGQLCERTREDAGLTQLALDTMQQSGAGPHSSEVVVAWCGRWGVEASAEATLETTCLHVGTSVSQNGISKALQLIHMLLTEPRWDERAWKRIRTHAASCREGEEKEIDNIAADNLSSILYQPTDWRFAQPSASDLRNASAERARWLVSHQLLDMQNVEVSLAGHFDNLRDVEDLLLKYLGTIPRRTAFAPLSAAPPPLNPFSAHLALPAAAGVAPGESENFVLELVKKEFPSRINFTDEARVKWQHLSEDEERRAIVYLCFPVMNRWGYTKLTVPPAEEAAACAETAAMETEEASPVAAVRQRVKQHPLWKSRVANLMVEILSNRLFSVVRERKGLLYNVSASLRMPDLYDSGTLHVTLTPFPDSIALTIEEALRVLYDFKHGNITQQELDEAKVPYLEWLITAMKGPTFWMSLMEYMQLPEGIFPRDMMNLSCAEDIYEAYAAVELPDIRAIVNEFFQGMRVMCASIGTSGTEPPASMEEQRQRVQNAVSSFPVPPVTPPAPVPAADATAP</sequence>
<evidence type="ECO:0000256" key="6">
    <source>
        <dbReference type="ARBA" id="ARBA00023049"/>
    </source>
</evidence>
<dbReference type="GO" id="GO:0046872">
    <property type="term" value="F:metal ion binding"/>
    <property type="evidence" value="ECO:0007669"/>
    <property type="project" value="UniProtKB-KW"/>
</dbReference>
<dbReference type="InterPro" id="IPR007863">
    <property type="entry name" value="Peptidase_M16_C"/>
</dbReference>
<dbReference type="Pfam" id="PF05193">
    <property type="entry name" value="Peptidase_M16_C"/>
    <property type="match status" value="2"/>
</dbReference>
<feature type="region of interest" description="Disordered" evidence="7">
    <location>
        <begin position="1301"/>
        <end position="1342"/>
    </location>
</feature>
<name>L8HGW3_ACACF</name>
<dbReference type="VEuPathDB" id="AmoebaDB:ACA1_072950"/>
<dbReference type="InterPro" id="IPR011765">
    <property type="entry name" value="Pept_M16_N"/>
</dbReference>
<feature type="domain" description="Peptidase M16 C-terminal" evidence="9">
    <location>
        <begin position="1084"/>
        <end position="1224"/>
    </location>
</feature>
<dbReference type="EMBL" id="KB007857">
    <property type="protein sequence ID" value="ELR23661.1"/>
    <property type="molecule type" value="Genomic_DNA"/>
</dbReference>
<dbReference type="InterPro" id="IPR011249">
    <property type="entry name" value="Metalloenz_LuxS/M16"/>
</dbReference>
<dbReference type="OMA" id="FVYGPTH"/>
<feature type="domain" description="Peptidase M16 N-terminal" evidence="8">
    <location>
        <begin position="73"/>
        <end position="203"/>
    </location>
</feature>
<evidence type="ECO:0000256" key="4">
    <source>
        <dbReference type="ARBA" id="ARBA00022801"/>
    </source>
</evidence>
<feature type="domain" description="Peptidase M16 C-terminal" evidence="9">
    <location>
        <begin position="241"/>
        <end position="407"/>
    </location>
</feature>
<dbReference type="GO" id="GO:0004222">
    <property type="term" value="F:metalloendopeptidase activity"/>
    <property type="evidence" value="ECO:0007669"/>
    <property type="project" value="InterPro"/>
</dbReference>
<feature type="region of interest" description="Disordered" evidence="7">
    <location>
        <begin position="668"/>
        <end position="793"/>
    </location>
</feature>
<keyword evidence="6" id="KW-0482">Metalloprotease</keyword>
<keyword evidence="4" id="KW-0378">Hydrolase</keyword>
<dbReference type="SUPFAM" id="SSF48371">
    <property type="entry name" value="ARM repeat"/>
    <property type="match status" value="1"/>
</dbReference>
<dbReference type="OrthoDB" id="952271at2759"/>
<feature type="compositionally biased region" description="Basic and acidic residues" evidence="7">
    <location>
        <begin position="605"/>
        <end position="628"/>
    </location>
</feature>
<feature type="compositionally biased region" description="Acidic residues" evidence="7">
    <location>
        <begin position="725"/>
        <end position="766"/>
    </location>
</feature>
<evidence type="ECO:0000256" key="3">
    <source>
        <dbReference type="ARBA" id="ARBA00022723"/>
    </source>
</evidence>
<feature type="compositionally biased region" description="Pro residues" evidence="7">
    <location>
        <begin position="1324"/>
        <end position="1334"/>
    </location>
</feature>
<reference evidence="10 11" key="1">
    <citation type="journal article" date="2013" name="Genome Biol.">
        <title>Genome of Acanthamoeba castellanii highlights extensive lateral gene transfer and early evolution of tyrosine kinase signaling.</title>
        <authorList>
            <person name="Clarke M."/>
            <person name="Lohan A.J."/>
            <person name="Liu B."/>
            <person name="Lagkouvardos I."/>
            <person name="Roy S."/>
            <person name="Zafar N."/>
            <person name="Bertelli C."/>
            <person name="Schilde C."/>
            <person name="Kianianmomeni A."/>
            <person name="Burglin T.R."/>
            <person name="Frech C."/>
            <person name="Turcotte B."/>
            <person name="Kopec K.O."/>
            <person name="Synnott J.M."/>
            <person name="Choo C."/>
            <person name="Paponov I."/>
            <person name="Finkler A."/>
            <person name="Soon Heng Tan C."/>
            <person name="Hutchins A.P."/>
            <person name="Weinmeier T."/>
            <person name="Rattei T."/>
            <person name="Chu J.S."/>
            <person name="Gimenez G."/>
            <person name="Irimia M."/>
            <person name="Rigden D.J."/>
            <person name="Fitzpatrick D.A."/>
            <person name="Lorenzo-Morales J."/>
            <person name="Bateman A."/>
            <person name="Chiu C.H."/>
            <person name="Tang P."/>
            <person name="Hegemann P."/>
            <person name="Fromm H."/>
            <person name="Raoult D."/>
            <person name="Greub G."/>
            <person name="Miranda-Saavedra D."/>
            <person name="Chen N."/>
            <person name="Nash P."/>
            <person name="Ginger M.L."/>
            <person name="Horn M."/>
            <person name="Schaap P."/>
            <person name="Caler L."/>
            <person name="Loftus B."/>
        </authorList>
    </citation>
    <scope>NUCLEOTIDE SEQUENCE [LARGE SCALE GENOMIC DNA]</scope>
    <source>
        <strain evidence="10 11">Neff</strain>
    </source>
</reference>
<feature type="compositionally biased region" description="Acidic residues" evidence="7">
    <location>
        <begin position="542"/>
        <end position="585"/>
    </location>
</feature>
<dbReference type="Proteomes" id="UP000011083">
    <property type="component" value="Unassembled WGS sequence"/>
</dbReference>
<evidence type="ECO:0000256" key="5">
    <source>
        <dbReference type="ARBA" id="ARBA00022833"/>
    </source>
</evidence>
<evidence type="ECO:0000256" key="2">
    <source>
        <dbReference type="ARBA" id="ARBA00022670"/>
    </source>
</evidence>
<dbReference type="InterPro" id="IPR001431">
    <property type="entry name" value="Pept_M16_Zn_BS"/>
</dbReference>
<feature type="region of interest" description="Disordered" evidence="7">
    <location>
        <begin position="525"/>
        <end position="628"/>
    </location>
</feature>
<dbReference type="PANTHER" id="PTHR43690">
    <property type="entry name" value="NARDILYSIN"/>
    <property type="match status" value="1"/>
</dbReference>
<protein>
    <submittedName>
        <fullName evidence="10">Peptidase M16 inactive domain containing protein</fullName>
    </submittedName>
</protein>
<dbReference type="Pfam" id="PF00675">
    <property type="entry name" value="Peptidase_M16"/>
    <property type="match status" value="1"/>
</dbReference>
<evidence type="ECO:0000313" key="10">
    <source>
        <dbReference type="EMBL" id="ELR23661.1"/>
    </source>
</evidence>
<dbReference type="PROSITE" id="PS00143">
    <property type="entry name" value="INSULINASE"/>
    <property type="match status" value="1"/>
</dbReference>
<keyword evidence="11" id="KW-1185">Reference proteome</keyword>
<dbReference type="STRING" id="1257118.L8HGW3"/>
<evidence type="ECO:0000259" key="9">
    <source>
        <dbReference type="Pfam" id="PF05193"/>
    </source>
</evidence>
<evidence type="ECO:0000256" key="1">
    <source>
        <dbReference type="ARBA" id="ARBA00007261"/>
    </source>
</evidence>
<dbReference type="KEGG" id="acan:ACA1_072950"/>
<evidence type="ECO:0000259" key="8">
    <source>
        <dbReference type="Pfam" id="PF00675"/>
    </source>
</evidence>
<dbReference type="InterPro" id="IPR050626">
    <property type="entry name" value="Peptidase_M16"/>
</dbReference>
<dbReference type="PANTHER" id="PTHR43690:SF33">
    <property type="entry name" value="STROMAL PROCESSING PEPTIDASE, CHLOROPLASTIC"/>
    <property type="match status" value="1"/>
</dbReference>
<dbReference type="GO" id="GO:0006508">
    <property type="term" value="P:proteolysis"/>
    <property type="evidence" value="ECO:0007669"/>
    <property type="project" value="UniProtKB-KW"/>
</dbReference>
<evidence type="ECO:0000256" key="7">
    <source>
        <dbReference type="SAM" id="MobiDB-lite"/>
    </source>
</evidence>
<dbReference type="InterPro" id="IPR016024">
    <property type="entry name" value="ARM-type_fold"/>
</dbReference>
<comment type="similarity">
    <text evidence="1">Belongs to the peptidase M16 family.</text>
</comment>
<keyword evidence="2" id="KW-0645">Protease</keyword>
<dbReference type="RefSeq" id="XP_004353189.1">
    <property type="nucleotide sequence ID" value="XM_004353137.1"/>
</dbReference>
<proteinExistence type="inferred from homology"/>
<dbReference type="Gene3D" id="3.30.830.10">
    <property type="entry name" value="Metalloenzyme, LuxS/M16 peptidase-like"/>
    <property type="match status" value="4"/>
</dbReference>
<accession>L8HGW3</accession>
<evidence type="ECO:0000313" key="11">
    <source>
        <dbReference type="Proteomes" id="UP000011083"/>
    </source>
</evidence>
<keyword evidence="3" id="KW-0479">Metal-binding</keyword>
<keyword evidence="5" id="KW-0862">Zinc</keyword>